<dbReference type="OrthoDB" id="2018507at2759"/>
<sequence>MAVESFLCCGLCIANKAFGKQAVGLDLPGLIGATRQQRDTAVGRAARDLWGAAIAKLKKKKHLARHELPPAALASHQSKLACSETRLRSKLRKLKSCLPTATTESPSGVSLGVPLGPPGACRGRARFLSARTTAPVAVPTPPAQPVTRTLVRSGRALRCYATEGLFETLRERVQKCQYVHARSLISHPQPSGTYPPGSVLSIGSVRVVVERFLAEGGFAHVYVVLVGGDQIPAVLKRIACADEEALDVLKSEIEFMVRCKALRRGLA</sequence>
<evidence type="ECO:0000256" key="8">
    <source>
        <dbReference type="ARBA" id="ARBA00048679"/>
    </source>
</evidence>
<evidence type="ECO:0000256" key="3">
    <source>
        <dbReference type="ARBA" id="ARBA00022679"/>
    </source>
</evidence>
<dbReference type="Proteomes" id="UP000269721">
    <property type="component" value="Unassembled WGS sequence"/>
</dbReference>
<keyword evidence="2" id="KW-0723">Serine/threonine-protein kinase</keyword>
<keyword evidence="5" id="KW-0418">Kinase</keyword>
<dbReference type="PANTHER" id="PTHR22967">
    <property type="entry name" value="SERINE/THREONINE PROTEIN KINASE"/>
    <property type="match status" value="1"/>
</dbReference>
<evidence type="ECO:0000256" key="4">
    <source>
        <dbReference type="ARBA" id="ARBA00022741"/>
    </source>
</evidence>
<dbReference type="PANTHER" id="PTHR22967:SF57">
    <property type="entry name" value="AUXILIN, ISOFORM A-RELATED"/>
    <property type="match status" value="1"/>
</dbReference>
<accession>A0A4V1IQ30</accession>
<dbReference type="GO" id="GO:0004674">
    <property type="term" value="F:protein serine/threonine kinase activity"/>
    <property type="evidence" value="ECO:0007669"/>
    <property type="project" value="UniProtKB-KW"/>
</dbReference>
<dbReference type="GO" id="GO:0005737">
    <property type="term" value="C:cytoplasm"/>
    <property type="evidence" value="ECO:0007669"/>
    <property type="project" value="TreeGrafter"/>
</dbReference>
<protein>
    <recommendedName>
        <fullName evidence="1">non-specific serine/threonine protein kinase</fullName>
        <ecNumber evidence="1">2.7.11.1</ecNumber>
    </recommendedName>
</protein>
<evidence type="ECO:0000256" key="7">
    <source>
        <dbReference type="ARBA" id="ARBA00047899"/>
    </source>
</evidence>
<comment type="catalytic activity">
    <reaction evidence="8">
        <text>L-seryl-[protein] + ATP = O-phospho-L-seryl-[protein] + ADP + H(+)</text>
        <dbReference type="Rhea" id="RHEA:17989"/>
        <dbReference type="Rhea" id="RHEA-COMP:9863"/>
        <dbReference type="Rhea" id="RHEA-COMP:11604"/>
        <dbReference type="ChEBI" id="CHEBI:15378"/>
        <dbReference type="ChEBI" id="CHEBI:29999"/>
        <dbReference type="ChEBI" id="CHEBI:30616"/>
        <dbReference type="ChEBI" id="CHEBI:83421"/>
        <dbReference type="ChEBI" id="CHEBI:456216"/>
        <dbReference type="EC" id="2.7.11.1"/>
    </reaction>
</comment>
<evidence type="ECO:0000256" key="6">
    <source>
        <dbReference type="ARBA" id="ARBA00022840"/>
    </source>
</evidence>
<name>A0A4V1IQ30_9FUNG</name>
<evidence type="ECO:0000256" key="1">
    <source>
        <dbReference type="ARBA" id="ARBA00012513"/>
    </source>
</evidence>
<dbReference type="EC" id="2.7.11.1" evidence="1"/>
<keyword evidence="6" id="KW-0067">ATP-binding</keyword>
<keyword evidence="10" id="KW-1185">Reference proteome</keyword>
<evidence type="ECO:0000313" key="10">
    <source>
        <dbReference type="Proteomes" id="UP000269721"/>
    </source>
</evidence>
<dbReference type="GO" id="GO:0005524">
    <property type="term" value="F:ATP binding"/>
    <property type="evidence" value="ECO:0007669"/>
    <property type="project" value="UniProtKB-KW"/>
</dbReference>
<dbReference type="Gene3D" id="3.30.200.20">
    <property type="entry name" value="Phosphorylase Kinase, domain 1"/>
    <property type="match status" value="1"/>
</dbReference>
<dbReference type="GO" id="GO:0007015">
    <property type="term" value="P:actin filament organization"/>
    <property type="evidence" value="ECO:0007669"/>
    <property type="project" value="TreeGrafter"/>
</dbReference>
<dbReference type="AlphaFoldDB" id="A0A4V1IQ30"/>
<dbReference type="GO" id="GO:0000147">
    <property type="term" value="P:actin cortical patch assembly"/>
    <property type="evidence" value="ECO:0007669"/>
    <property type="project" value="TreeGrafter"/>
</dbReference>
<proteinExistence type="predicted"/>
<reference evidence="10" key="1">
    <citation type="journal article" date="2018" name="Nat. Microbiol.">
        <title>Leveraging single-cell genomics to expand the fungal tree of life.</title>
        <authorList>
            <person name="Ahrendt S.R."/>
            <person name="Quandt C.A."/>
            <person name="Ciobanu D."/>
            <person name="Clum A."/>
            <person name="Salamov A."/>
            <person name="Andreopoulos B."/>
            <person name="Cheng J.F."/>
            <person name="Woyke T."/>
            <person name="Pelin A."/>
            <person name="Henrissat B."/>
            <person name="Reynolds N.K."/>
            <person name="Benny G.L."/>
            <person name="Smith M.E."/>
            <person name="James T.Y."/>
            <person name="Grigoriev I.V."/>
        </authorList>
    </citation>
    <scope>NUCLEOTIDE SEQUENCE [LARGE SCALE GENOMIC DNA]</scope>
</reference>
<evidence type="ECO:0000256" key="2">
    <source>
        <dbReference type="ARBA" id="ARBA00022527"/>
    </source>
</evidence>
<keyword evidence="4" id="KW-0547">Nucleotide-binding</keyword>
<comment type="catalytic activity">
    <reaction evidence="7">
        <text>L-threonyl-[protein] + ATP = O-phospho-L-threonyl-[protein] + ADP + H(+)</text>
        <dbReference type="Rhea" id="RHEA:46608"/>
        <dbReference type="Rhea" id="RHEA-COMP:11060"/>
        <dbReference type="Rhea" id="RHEA-COMP:11605"/>
        <dbReference type="ChEBI" id="CHEBI:15378"/>
        <dbReference type="ChEBI" id="CHEBI:30013"/>
        <dbReference type="ChEBI" id="CHEBI:30616"/>
        <dbReference type="ChEBI" id="CHEBI:61977"/>
        <dbReference type="ChEBI" id="CHEBI:456216"/>
        <dbReference type="EC" id="2.7.11.1"/>
    </reaction>
</comment>
<organism evidence="9 10">
    <name type="scientific">Blyttiomyces helicus</name>
    <dbReference type="NCBI Taxonomy" id="388810"/>
    <lineage>
        <taxon>Eukaryota</taxon>
        <taxon>Fungi</taxon>
        <taxon>Fungi incertae sedis</taxon>
        <taxon>Chytridiomycota</taxon>
        <taxon>Chytridiomycota incertae sedis</taxon>
        <taxon>Chytridiomycetes</taxon>
        <taxon>Chytridiomycetes incertae sedis</taxon>
        <taxon>Blyttiomyces</taxon>
    </lineage>
</organism>
<evidence type="ECO:0000256" key="5">
    <source>
        <dbReference type="ARBA" id="ARBA00022777"/>
    </source>
</evidence>
<keyword evidence="3" id="KW-0808">Transferase</keyword>
<evidence type="ECO:0000313" key="9">
    <source>
        <dbReference type="EMBL" id="RKO85127.1"/>
    </source>
</evidence>
<gene>
    <name evidence="9" type="ORF">BDK51DRAFT_45340</name>
</gene>
<dbReference type="EMBL" id="KZ999391">
    <property type="protein sequence ID" value="RKO85127.1"/>
    <property type="molecule type" value="Genomic_DNA"/>
</dbReference>